<evidence type="ECO:0000313" key="2">
    <source>
        <dbReference type="EMBL" id="CAK4033271.1"/>
    </source>
</evidence>
<feature type="region of interest" description="Disordered" evidence="1">
    <location>
        <begin position="296"/>
        <end position="320"/>
    </location>
</feature>
<feature type="region of interest" description="Disordered" evidence="1">
    <location>
        <begin position="248"/>
        <end position="281"/>
    </location>
</feature>
<dbReference type="Gene3D" id="2.60.120.650">
    <property type="entry name" value="Cupin"/>
    <property type="match status" value="1"/>
</dbReference>
<evidence type="ECO:0000313" key="3">
    <source>
        <dbReference type="Proteomes" id="UP001296104"/>
    </source>
</evidence>
<dbReference type="SUPFAM" id="SSF51197">
    <property type="entry name" value="Clavaminate synthase-like"/>
    <property type="match status" value="1"/>
</dbReference>
<evidence type="ECO:0000256" key="1">
    <source>
        <dbReference type="SAM" id="MobiDB-lite"/>
    </source>
</evidence>
<gene>
    <name evidence="2" type="ORF">LECACI_7A008429</name>
</gene>
<evidence type="ECO:0008006" key="4">
    <source>
        <dbReference type="Google" id="ProtNLM"/>
    </source>
</evidence>
<dbReference type="AlphaFoldDB" id="A0AAI8Z6B3"/>
<protein>
    <recommendedName>
        <fullName evidence="4">JmjC domain-containing protein</fullName>
    </recommendedName>
</protein>
<sequence length="808" mass="89926">MAPKASEEPNVRSEQFNWVRDLHKDLAAAKTPEQQRKVLIQYTNDLLARRKHLAGDADALVRLPQWNKCRRSISEEAVEAIEAIAGSKARGGKTCDEICSLLKRLVATWGDERIVHYEWSLLGRAALQALARVAKRFPEWEQFTEVANERLLQRHESARNGGKAIGIGAHCSQDQIKNRNSPLGKADFNHIENADTKSTAANVDAWIKLCPCLAIPDDQSAFWSVTLDKYGLLVPATESAPRTLCKQCESNRGSAASSRATRKRPALDTDTNDLNPMEKRPRDELVVNCDPKSADDVLENGHRGKEDFCQRNGRTQDDGARVAMEQDDCNQAGREDTSRSNGIEQHAEPVLPFNIFNASDNPHCIRCRGLCSLCILPPGCTNGAALKFHRAAHEAAGMKHLHEDEESSPWLRKIHFASRWQKDDKSVTEKDADVWELDEEDLTQRSLRGESFPKPVISKQKFGDSGALSLEGYMDKLRSTYAGNLKIAVHDGVTGTPETLPVDELLQHLEKVIENSKDNTDIDQLSAESNSTTENMHLNALSLPETTKADLPRIASLDRFLLLSKLIDRWKAINCGNNLVGKIAEATPFDIASCLEFNILGCPGAFSGAHRDLIGGTWVRTLFGRKIWWVVDWEKLSDEEREATATQGKTWQPNGTERAILLEPDDVLIMPHERPVVHAVLTLETALMRGGMFWDEKNMESMLEHLKWIATRPNSTNEPAAYQLPAIVETLGEWLTTTGKETESLHKLLGELRDTGCNCKNGEKGKKGKHGKCAKTTCPCMRRNSRCTAFCAGHPSFPPAGRSKGCME</sequence>
<feature type="compositionally biased region" description="Polar residues" evidence="1">
    <location>
        <begin position="248"/>
        <end position="259"/>
    </location>
</feature>
<organism evidence="2 3">
    <name type="scientific">Lecanosticta acicola</name>
    <dbReference type="NCBI Taxonomy" id="111012"/>
    <lineage>
        <taxon>Eukaryota</taxon>
        <taxon>Fungi</taxon>
        <taxon>Dikarya</taxon>
        <taxon>Ascomycota</taxon>
        <taxon>Pezizomycotina</taxon>
        <taxon>Dothideomycetes</taxon>
        <taxon>Dothideomycetidae</taxon>
        <taxon>Mycosphaerellales</taxon>
        <taxon>Mycosphaerellaceae</taxon>
        <taxon>Lecanosticta</taxon>
    </lineage>
</organism>
<comment type="caution">
    <text evidence="2">The sequence shown here is derived from an EMBL/GenBank/DDBJ whole genome shotgun (WGS) entry which is preliminary data.</text>
</comment>
<dbReference type="Proteomes" id="UP001296104">
    <property type="component" value="Unassembled WGS sequence"/>
</dbReference>
<proteinExistence type="predicted"/>
<keyword evidence="3" id="KW-1185">Reference proteome</keyword>
<accession>A0AAI8Z6B3</accession>
<name>A0AAI8Z6B3_9PEZI</name>
<dbReference type="EMBL" id="CAVMBE010000082">
    <property type="protein sequence ID" value="CAK4033271.1"/>
    <property type="molecule type" value="Genomic_DNA"/>
</dbReference>
<reference evidence="2" key="1">
    <citation type="submission" date="2023-11" db="EMBL/GenBank/DDBJ databases">
        <authorList>
            <person name="Alioto T."/>
            <person name="Alioto T."/>
            <person name="Gomez Garrido J."/>
        </authorList>
    </citation>
    <scope>NUCLEOTIDE SEQUENCE</scope>
</reference>